<feature type="region of interest" description="Disordered" evidence="1">
    <location>
        <begin position="1"/>
        <end position="31"/>
    </location>
</feature>
<evidence type="ECO:0000313" key="3">
    <source>
        <dbReference type="Proteomes" id="UP000546213"/>
    </source>
</evidence>
<dbReference type="AlphaFoldDB" id="A0A8H5NWQ3"/>
<feature type="compositionally biased region" description="Acidic residues" evidence="1">
    <location>
        <begin position="51"/>
        <end position="62"/>
    </location>
</feature>
<evidence type="ECO:0000313" key="2">
    <source>
        <dbReference type="EMBL" id="KAF5578500.1"/>
    </source>
</evidence>
<dbReference type="Proteomes" id="UP000546213">
    <property type="component" value="Unassembled WGS sequence"/>
</dbReference>
<feature type="compositionally biased region" description="Basic and acidic residues" evidence="1">
    <location>
        <begin position="1"/>
        <end position="18"/>
    </location>
</feature>
<proteinExistence type="predicted"/>
<organism evidence="2 3">
    <name type="scientific">Fusarium pseudocircinatum</name>
    <dbReference type="NCBI Taxonomy" id="56676"/>
    <lineage>
        <taxon>Eukaryota</taxon>
        <taxon>Fungi</taxon>
        <taxon>Dikarya</taxon>
        <taxon>Ascomycota</taxon>
        <taxon>Pezizomycotina</taxon>
        <taxon>Sordariomycetes</taxon>
        <taxon>Hypocreomycetidae</taxon>
        <taxon>Hypocreales</taxon>
        <taxon>Nectriaceae</taxon>
        <taxon>Fusarium</taxon>
        <taxon>Fusarium fujikuroi species complex</taxon>
    </lineage>
</organism>
<gene>
    <name evidence="2" type="ORF">FPCIR_11541</name>
</gene>
<comment type="caution">
    <text evidence="2">The sequence shown here is derived from an EMBL/GenBank/DDBJ whole genome shotgun (WGS) entry which is preliminary data.</text>
</comment>
<dbReference type="OrthoDB" id="4777753at2759"/>
<evidence type="ECO:0000256" key="1">
    <source>
        <dbReference type="SAM" id="MobiDB-lite"/>
    </source>
</evidence>
<reference evidence="2 3" key="1">
    <citation type="submission" date="2020-05" db="EMBL/GenBank/DDBJ databases">
        <title>Identification and distribution of gene clusters putatively required for synthesis of sphingolipid metabolism inhibitors in phylogenetically diverse species of the filamentous fungus Fusarium.</title>
        <authorList>
            <person name="Kim H.-S."/>
            <person name="Busman M."/>
            <person name="Brown D.W."/>
            <person name="Divon H."/>
            <person name="Uhlig S."/>
            <person name="Proctor R.H."/>
        </authorList>
    </citation>
    <scope>NUCLEOTIDE SEQUENCE [LARGE SCALE GENOMIC DNA]</scope>
    <source>
        <strain evidence="2 3">NRRL 36939</strain>
    </source>
</reference>
<name>A0A8H5NWQ3_9HYPO</name>
<feature type="compositionally biased region" description="Polar residues" evidence="1">
    <location>
        <begin position="87"/>
        <end position="106"/>
    </location>
</feature>
<protein>
    <submittedName>
        <fullName evidence="2">Uncharacterized protein</fullName>
    </submittedName>
</protein>
<feature type="region of interest" description="Disordered" evidence="1">
    <location>
        <begin position="46"/>
        <end position="106"/>
    </location>
</feature>
<sequence>MGSEEEPLRKRKNDEAHTSRTPIGDLRSRTRARRDYRRRCLALSSYCSQSDDTDEDDDENAEGEAIRPREANAPAPSPKERQLNRPIASTTDATLPSSQNTSPTVRSQRVILTWSFEMIQMRANMPSFLPTQKWIDVVRAAVDKGHKPPKAFPWTVGFAKKLHKATFPFQQELDLVGVNSRVGLPIDPDTKDWETVQRNLPEAA</sequence>
<dbReference type="EMBL" id="JAAOAS010000357">
    <property type="protein sequence ID" value="KAF5578500.1"/>
    <property type="molecule type" value="Genomic_DNA"/>
</dbReference>
<keyword evidence="3" id="KW-1185">Reference proteome</keyword>
<accession>A0A8H5NWQ3</accession>